<accession>A0AAN6FGR5</accession>
<dbReference type="EMBL" id="JASUXU010000047">
    <property type="protein sequence ID" value="KAK0316919.1"/>
    <property type="molecule type" value="Genomic_DNA"/>
</dbReference>
<protein>
    <recommendedName>
        <fullName evidence="2">DUF1868 domain-containing protein</fullName>
    </recommendedName>
</protein>
<dbReference type="Proteomes" id="UP001168146">
    <property type="component" value="Unassembled WGS sequence"/>
</dbReference>
<evidence type="ECO:0000256" key="1">
    <source>
        <dbReference type="SAM" id="MobiDB-lite"/>
    </source>
</evidence>
<dbReference type="InterPro" id="IPR015069">
    <property type="entry name" value="2H-PEstase_DUF1868"/>
</dbReference>
<feature type="domain" description="DUF1868" evidence="2">
    <location>
        <begin position="73"/>
        <end position="185"/>
    </location>
</feature>
<reference evidence="3" key="1">
    <citation type="submission" date="2021-12" db="EMBL/GenBank/DDBJ databases">
        <title>Black yeast isolated from Biological Soil Crust.</title>
        <authorList>
            <person name="Kurbessoian T."/>
        </authorList>
    </citation>
    <scope>NUCLEOTIDE SEQUENCE</scope>
    <source>
        <strain evidence="3">CCFEE 5208</strain>
    </source>
</reference>
<dbReference type="SUPFAM" id="SSF55144">
    <property type="entry name" value="LigT-like"/>
    <property type="match status" value="1"/>
</dbReference>
<name>A0AAN6FGR5_9PEZI</name>
<dbReference type="Gene3D" id="3.90.1140.10">
    <property type="entry name" value="Cyclic phosphodiesterase"/>
    <property type="match status" value="1"/>
</dbReference>
<dbReference type="AlphaFoldDB" id="A0AAN6FGR5"/>
<feature type="compositionally biased region" description="Basic and acidic residues" evidence="1">
    <location>
        <begin position="45"/>
        <end position="61"/>
    </location>
</feature>
<evidence type="ECO:0000313" key="4">
    <source>
        <dbReference type="Proteomes" id="UP001168146"/>
    </source>
</evidence>
<feature type="region of interest" description="Disordered" evidence="1">
    <location>
        <begin position="31"/>
        <end position="61"/>
    </location>
</feature>
<dbReference type="InterPro" id="IPR009097">
    <property type="entry name" value="Cyclic_Pdiesterase"/>
</dbReference>
<evidence type="ECO:0000259" key="2">
    <source>
        <dbReference type="Pfam" id="PF08975"/>
    </source>
</evidence>
<comment type="caution">
    <text evidence="3">The sequence shown here is derived from an EMBL/GenBank/DDBJ whole genome shotgun (WGS) entry which is preliminary data.</text>
</comment>
<dbReference type="Pfam" id="PF08975">
    <property type="entry name" value="2H-phosphodiest"/>
    <property type="match status" value="1"/>
</dbReference>
<gene>
    <name evidence="3" type="ORF">LTR82_012061</name>
</gene>
<organism evidence="3 4">
    <name type="scientific">Friedmanniomyces endolithicus</name>
    <dbReference type="NCBI Taxonomy" id="329885"/>
    <lineage>
        <taxon>Eukaryota</taxon>
        <taxon>Fungi</taxon>
        <taxon>Dikarya</taxon>
        <taxon>Ascomycota</taxon>
        <taxon>Pezizomycotina</taxon>
        <taxon>Dothideomycetes</taxon>
        <taxon>Dothideomycetidae</taxon>
        <taxon>Mycosphaerellales</taxon>
        <taxon>Teratosphaeriaceae</taxon>
        <taxon>Friedmanniomyces</taxon>
    </lineage>
</organism>
<evidence type="ECO:0000313" key="3">
    <source>
        <dbReference type="EMBL" id="KAK0316919.1"/>
    </source>
</evidence>
<proteinExistence type="predicted"/>
<sequence length="285" mass="32289">MSRPQDAMAQMSVRRSPPVLPTWSLYLPSDAAANKPARTQGSLPKDYRPDERVEPTPKPDFPHYQYPRWIGHKFNPGGQIMPYPGNTVLSPLDPANALHRSLQALLNDLQQQNFASLYTFLPPSSWHMTTYEGVSDQIRLRNSWPADLPVTSSLKACHAHVATRLADFEHGLGAVAKMEVAGFEPLAEGIALKLVPATSHGERALRDLRDRLSQRLGMHHPGHDNYSFHMSLGYLLRHLSEGDEARIAQFLQGWHAKLPQSFELAVPEYCVYDDMYSFRRMFYLD</sequence>